<feature type="transmembrane region" description="Helical" evidence="1">
    <location>
        <begin position="113"/>
        <end position="131"/>
    </location>
</feature>
<feature type="transmembrane region" description="Helical" evidence="1">
    <location>
        <begin position="44"/>
        <end position="62"/>
    </location>
</feature>
<protein>
    <recommendedName>
        <fullName evidence="4">DUF4149 domain-containing protein</fullName>
    </recommendedName>
</protein>
<dbReference type="STRING" id="1963862.B4O97_13080"/>
<evidence type="ECO:0008006" key="4">
    <source>
        <dbReference type="Google" id="ProtNLM"/>
    </source>
</evidence>
<dbReference type="AlphaFoldDB" id="A0A1Y1RW34"/>
<feature type="transmembrane region" description="Helical" evidence="1">
    <location>
        <begin position="74"/>
        <end position="92"/>
    </location>
</feature>
<evidence type="ECO:0000256" key="1">
    <source>
        <dbReference type="SAM" id="Phobius"/>
    </source>
</evidence>
<comment type="caution">
    <text evidence="2">The sequence shown here is derived from an EMBL/GenBank/DDBJ whole genome shotgun (WGS) entry which is preliminary data.</text>
</comment>
<dbReference type="OrthoDB" id="360935at2"/>
<dbReference type="RefSeq" id="WP_083051463.1">
    <property type="nucleotide sequence ID" value="NZ_MWQY01000014.1"/>
</dbReference>
<sequence>MYQVYLLTVIINIFGGILLASGFFKEKFPSLEELEKFLTDNKAYVTMLSLALIIIGVLKLIIPASPAASVAQDLVPALLAIICGISLFYGYYKKVSDIDSGTTSFMDKYVYRYRDIIGILTALSGLVHFILPRMILL</sequence>
<keyword evidence="1" id="KW-1133">Transmembrane helix</keyword>
<name>A0A1Y1RW34_9SPIO</name>
<evidence type="ECO:0000313" key="2">
    <source>
        <dbReference type="EMBL" id="ORC34241.1"/>
    </source>
</evidence>
<dbReference type="EMBL" id="MWQY01000014">
    <property type="protein sequence ID" value="ORC34241.1"/>
    <property type="molecule type" value="Genomic_DNA"/>
</dbReference>
<keyword evidence="1" id="KW-0472">Membrane</keyword>
<reference evidence="2 3" key="1">
    <citation type="submission" date="2017-03" db="EMBL/GenBank/DDBJ databases">
        <title>Draft Genome sequence of Marispirochaeta sp. strain JC444.</title>
        <authorList>
            <person name="Shivani Y."/>
            <person name="Subhash Y."/>
            <person name="Sasikala C."/>
            <person name="Ramana C."/>
        </authorList>
    </citation>
    <scope>NUCLEOTIDE SEQUENCE [LARGE SCALE GENOMIC DNA]</scope>
    <source>
        <strain evidence="2 3">JC444</strain>
    </source>
</reference>
<keyword evidence="1" id="KW-0812">Transmembrane</keyword>
<keyword evidence="3" id="KW-1185">Reference proteome</keyword>
<organism evidence="2 3">
    <name type="scientific">Marispirochaeta aestuarii</name>
    <dbReference type="NCBI Taxonomy" id="1963862"/>
    <lineage>
        <taxon>Bacteria</taxon>
        <taxon>Pseudomonadati</taxon>
        <taxon>Spirochaetota</taxon>
        <taxon>Spirochaetia</taxon>
        <taxon>Spirochaetales</taxon>
        <taxon>Spirochaetaceae</taxon>
        <taxon>Marispirochaeta</taxon>
    </lineage>
</organism>
<evidence type="ECO:0000313" key="3">
    <source>
        <dbReference type="Proteomes" id="UP000192343"/>
    </source>
</evidence>
<proteinExistence type="predicted"/>
<feature type="transmembrane region" description="Helical" evidence="1">
    <location>
        <begin position="6"/>
        <end position="24"/>
    </location>
</feature>
<accession>A0A1Y1RW34</accession>
<gene>
    <name evidence="2" type="ORF">B4O97_13080</name>
</gene>
<dbReference type="Proteomes" id="UP000192343">
    <property type="component" value="Unassembled WGS sequence"/>
</dbReference>